<gene>
    <name evidence="1" type="ORF">MNR06_11715</name>
</gene>
<reference evidence="1" key="1">
    <citation type="submission" date="2022-03" db="EMBL/GenBank/DDBJ databases">
        <title>Genome Identification and Characterization of new species Bdellovibrio reynosense LBG001 sp. nov. from a Mexico soil sample.</title>
        <authorList>
            <person name="Camilli A."/>
            <person name="Ajao Y."/>
            <person name="Guo X."/>
        </authorList>
    </citation>
    <scope>NUCLEOTIDE SEQUENCE</scope>
    <source>
        <strain evidence="1">LBG001</strain>
    </source>
</reference>
<name>A0ABY4C6E4_9BACT</name>
<proteinExistence type="predicted"/>
<dbReference type="EMBL" id="CP093442">
    <property type="protein sequence ID" value="UOF00364.1"/>
    <property type="molecule type" value="Genomic_DNA"/>
</dbReference>
<protein>
    <submittedName>
        <fullName evidence="1">Uncharacterized protein</fullName>
    </submittedName>
</protein>
<organism evidence="1 2">
    <name type="scientific">Bdellovibrio reynosensis</name>
    <dbReference type="NCBI Taxonomy" id="2835041"/>
    <lineage>
        <taxon>Bacteria</taxon>
        <taxon>Pseudomonadati</taxon>
        <taxon>Bdellovibrionota</taxon>
        <taxon>Bdellovibrionia</taxon>
        <taxon>Bdellovibrionales</taxon>
        <taxon>Pseudobdellovibrionaceae</taxon>
        <taxon>Bdellovibrio</taxon>
    </lineage>
</organism>
<keyword evidence="2" id="KW-1185">Reference proteome</keyword>
<dbReference type="RefSeq" id="WP_243536239.1">
    <property type="nucleotide sequence ID" value="NZ_CP093442.1"/>
</dbReference>
<evidence type="ECO:0000313" key="2">
    <source>
        <dbReference type="Proteomes" id="UP000830116"/>
    </source>
</evidence>
<sequence length="64" mass="7252">MEKPLIKTVVEATGLPEDPVQRELNQLIAQHGKNPDDLTIEDLREIVADYLHSVMLECCEEYSA</sequence>
<accession>A0ABY4C6E4</accession>
<dbReference type="Proteomes" id="UP000830116">
    <property type="component" value="Chromosome"/>
</dbReference>
<evidence type="ECO:0000313" key="1">
    <source>
        <dbReference type="EMBL" id="UOF00364.1"/>
    </source>
</evidence>